<reference evidence="2 3" key="1">
    <citation type="submission" date="2019-07" db="EMBL/GenBank/DDBJ databases">
        <title>Whole genome shotgun sequence of Deinococcus cellulosilyticus NBRC 106333.</title>
        <authorList>
            <person name="Hosoyama A."/>
            <person name="Uohara A."/>
            <person name="Ohji S."/>
            <person name="Ichikawa N."/>
        </authorList>
    </citation>
    <scope>NUCLEOTIDE SEQUENCE [LARGE SCALE GENOMIC DNA]</scope>
    <source>
        <strain evidence="2 3">NBRC 106333</strain>
    </source>
</reference>
<keyword evidence="1" id="KW-0175">Coiled coil</keyword>
<protein>
    <submittedName>
        <fullName evidence="2">Uncharacterized protein</fullName>
    </submittedName>
</protein>
<evidence type="ECO:0000313" key="3">
    <source>
        <dbReference type="Proteomes" id="UP000321306"/>
    </source>
</evidence>
<evidence type="ECO:0000313" key="2">
    <source>
        <dbReference type="EMBL" id="GEM48713.1"/>
    </source>
</evidence>
<gene>
    <name evidence="2" type="ORF">DC3_43480</name>
</gene>
<dbReference type="AlphaFoldDB" id="A0A511N787"/>
<keyword evidence="3" id="KW-1185">Reference proteome</keyword>
<organism evidence="2 3">
    <name type="scientific">Deinococcus cellulosilyticus (strain DSM 18568 / NBRC 106333 / KACC 11606 / 5516J-15)</name>
    <dbReference type="NCBI Taxonomy" id="1223518"/>
    <lineage>
        <taxon>Bacteria</taxon>
        <taxon>Thermotogati</taxon>
        <taxon>Deinococcota</taxon>
        <taxon>Deinococci</taxon>
        <taxon>Deinococcales</taxon>
        <taxon>Deinococcaceae</taxon>
        <taxon>Deinococcus</taxon>
    </lineage>
</organism>
<feature type="coiled-coil region" evidence="1">
    <location>
        <begin position="11"/>
        <end position="60"/>
    </location>
</feature>
<comment type="caution">
    <text evidence="2">The sequence shown here is derived from an EMBL/GenBank/DDBJ whole genome shotgun (WGS) entry which is preliminary data.</text>
</comment>
<name>A0A511N787_DEIC1</name>
<evidence type="ECO:0000256" key="1">
    <source>
        <dbReference type="SAM" id="Coils"/>
    </source>
</evidence>
<dbReference type="EMBL" id="BJXB01000023">
    <property type="protein sequence ID" value="GEM48713.1"/>
    <property type="molecule type" value="Genomic_DNA"/>
</dbReference>
<proteinExistence type="predicted"/>
<accession>A0A511N787</accession>
<sequence>MITYLNRKAHNQAEKEDIDKITRAVENIRINFLQQLETHKADLSKEVESYKTALNSSLEQQKTLLARRNSIDSLRRQEVIKKTEEYMSAVFDYLHTGIDPTDIDLTTKEGLNQWFTSTSKMSAKIYSKYIGFYLVTCDMSRIKIQVMDLQKTLDKIQGEVGEVYKTSMIDIMSGRNLNRQLHIDMVNNSPLIDMVYKSVYSILHDINKYLTEDLESYKS</sequence>
<dbReference type="Proteomes" id="UP000321306">
    <property type="component" value="Unassembled WGS sequence"/>
</dbReference>